<keyword evidence="7" id="KW-0624">Polysaccharide degradation</keyword>
<name>A0A2T2N9X3_CORCC</name>
<feature type="domain" description="GH18" evidence="8">
    <location>
        <begin position="13"/>
        <end position="287"/>
    </location>
</feature>
<evidence type="ECO:0000256" key="7">
    <source>
        <dbReference type="ARBA" id="ARBA00023326"/>
    </source>
</evidence>
<gene>
    <name evidence="9" type="ORF">BS50DRAFT_638784</name>
</gene>
<protein>
    <recommendedName>
        <fullName evidence="2">chitinase</fullName>
        <ecNumber evidence="2">3.2.1.14</ecNumber>
    </recommendedName>
</protein>
<dbReference type="PROSITE" id="PS01095">
    <property type="entry name" value="GH18_1"/>
    <property type="match status" value="1"/>
</dbReference>
<evidence type="ECO:0000256" key="6">
    <source>
        <dbReference type="ARBA" id="ARBA00023295"/>
    </source>
</evidence>
<sequence length="288" mass="31884">MANSAIRDSSPKNRLAIYWGQNSAGYAHKDTTAQKKLEEYCSDPDVDNFANIWCKNFDGTMLFNCADTIGTQISKCQNVYGKKILLSYGGDAAPEMSFASEDDAKLGAELMWKTYGPPTNDPSIKRPFGSASVDGFDFDIEKVPGKGAVTFIKQLRNSMPPNKYLTATPMCARTNNVMETILNEVPFNMTFVMFYNDQQCDMLGSNFNFEQWHTWSTGGKGSGTQVFLGAPAAESSGRGYLDAKKLKEKIDKVRNLQNFGGVMLWDASQAWQNGNYQHAVKSILNGTL</sequence>
<dbReference type="AlphaFoldDB" id="A0A2T2N9X3"/>
<evidence type="ECO:0000313" key="10">
    <source>
        <dbReference type="Proteomes" id="UP000240883"/>
    </source>
</evidence>
<evidence type="ECO:0000256" key="3">
    <source>
        <dbReference type="ARBA" id="ARBA00022801"/>
    </source>
</evidence>
<dbReference type="EC" id="3.2.1.14" evidence="2"/>
<reference evidence="9 10" key="1">
    <citation type="journal article" date="2018" name="Front. Microbiol.">
        <title>Genome-Wide Analysis of Corynespora cassiicola Leaf Fall Disease Putative Effectors.</title>
        <authorList>
            <person name="Lopez D."/>
            <person name="Ribeiro S."/>
            <person name="Label P."/>
            <person name="Fumanal B."/>
            <person name="Venisse J.S."/>
            <person name="Kohler A."/>
            <person name="de Oliveira R.R."/>
            <person name="Labutti K."/>
            <person name="Lipzen A."/>
            <person name="Lail K."/>
            <person name="Bauer D."/>
            <person name="Ohm R.A."/>
            <person name="Barry K.W."/>
            <person name="Spatafora J."/>
            <person name="Grigoriev I.V."/>
            <person name="Martin F.M."/>
            <person name="Pujade-Renaud V."/>
        </authorList>
    </citation>
    <scope>NUCLEOTIDE SEQUENCE [LARGE SCALE GENOMIC DNA]</scope>
    <source>
        <strain evidence="9 10">Philippines</strain>
    </source>
</reference>
<evidence type="ECO:0000256" key="2">
    <source>
        <dbReference type="ARBA" id="ARBA00012729"/>
    </source>
</evidence>
<keyword evidence="10" id="KW-1185">Reference proteome</keyword>
<dbReference type="PANTHER" id="PTHR45708:SF49">
    <property type="entry name" value="ENDOCHITINASE"/>
    <property type="match status" value="1"/>
</dbReference>
<dbReference type="GO" id="GO:0008843">
    <property type="term" value="F:endochitinase activity"/>
    <property type="evidence" value="ECO:0007669"/>
    <property type="project" value="UniProtKB-EC"/>
</dbReference>
<dbReference type="PROSITE" id="PS51910">
    <property type="entry name" value="GH18_2"/>
    <property type="match status" value="1"/>
</dbReference>
<evidence type="ECO:0000313" key="9">
    <source>
        <dbReference type="EMBL" id="PSN62227.1"/>
    </source>
</evidence>
<keyword evidence="5" id="KW-0119">Carbohydrate metabolism</keyword>
<dbReference type="OrthoDB" id="6020543at2759"/>
<comment type="catalytic activity">
    <reaction evidence="1">
        <text>Random endo-hydrolysis of N-acetyl-beta-D-glucosaminide (1-&gt;4)-beta-linkages in chitin and chitodextrins.</text>
        <dbReference type="EC" id="3.2.1.14"/>
    </reaction>
</comment>
<dbReference type="EMBL" id="KZ678142">
    <property type="protein sequence ID" value="PSN62227.1"/>
    <property type="molecule type" value="Genomic_DNA"/>
</dbReference>
<dbReference type="PANTHER" id="PTHR45708">
    <property type="entry name" value="ENDOCHITINASE"/>
    <property type="match status" value="1"/>
</dbReference>
<evidence type="ECO:0000256" key="5">
    <source>
        <dbReference type="ARBA" id="ARBA00023277"/>
    </source>
</evidence>
<keyword evidence="4" id="KW-0146">Chitin degradation</keyword>
<proteinExistence type="predicted"/>
<dbReference type="InterPro" id="IPR050542">
    <property type="entry name" value="Glycosyl_Hydrlase18_Chitinase"/>
</dbReference>
<dbReference type="InterPro" id="IPR017853">
    <property type="entry name" value="GH"/>
</dbReference>
<dbReference type="InterPro" id="IPR001223">
    <property type="entry name" value="Glyco_hydro18_cat"/>
</dbReference>
<dbReference type="GO" id="GO:0005576">
    <property type="term" value="C:extracellular region"/>
    <property type="evidence" value="ECO:0007669"/>
    <property type="project" value="TreeGrafter"/>
</dbReference>
<organism evidence="9 10">
    <name type="scientific">Corynespora cassiicola Philippines</name>
    <dbReference type="NCBI Taxonomy" id="1448308"/>
    <lineage>
        <taxon>Eukaryota</taxon>
        <taxon>Fungi</taxon>
        <taxon>Dikarya</taxon>
        <taxon>Ascomycota</taxon>
        <taxon>Pezizomycotina</taxon>
        <taxon>Dothideomycetes</taxon>
        <taxon>Pleosporomycetidae</taxon>
        <taxon>Pleosporales</taxon>
        <taxon>Corynesporascaceae</taxon>
        <taxon>Corynespora</taxon>
    </lineage>
</organism>
<evidence type="ECO:0000256" key="1">
    <source>
        <dbReference type="ARBA" id="ARBA00000822"/>
    </source>
</evidence>
<dbReference type="GO" id="GO:0000272">
    <property type="term" value="P:polysaccharide catabolic process"/>
    <property type="evidence" value="ECO:0007669"/>
    <property type="project" value="UniProtKB-KW"/>
</dbReference>
<accession>A0A2T2N9X3</accession>
<dbReference type="SUPFAM" id="SSF51445">
    <property type="entry name" value="(Trans)glycosidases"/>
    <property type="match status" value="1"/>
</dbReference>
<keyword evidence="3 9" id="KW-0378">Hydrolase</keyword>
<evidence type="ECO:0000259" key="8">
    <source>
        <dbReference type="PROSITE" id="PS51910"/>
    </source>
</evidence>
<dbReference type="Proteomes" id="UP000240883">
    <property type="component" value="Unassembled WGS sequence"/>
</dbReference>
<evidence type="ECO:0000256" key="4">
    <source>
        <dbReference type="ARBA" id="ARBA00023024"/>
    </source>
</evidence>
<keyword evidence="6" id="KW-0326">Glycosidase</keyword>
<dbReference type="Gene3D" id="3.20.20.80">
    <property type="entry name" value="Glycosidases"/>
    <property type="match status" value="1"/>
</dbReference>
<dbReference type="GO" id="GO:0006032">
    <property type="term" value="P:chitin catabolic process"/>
    <property type="evidence" value="ECO:0007669"/>
    <property type="project" value="UniProtKB-KW"/>
</dbReference>
<dbReference type="InterPro" id="IPR001579">
    <property type="entry name" value="Glyco_hydro_18_chit_AS"/>
</dbReference>